<comment type="caution">
    <text evidence="1">The sequence shown here is derived from an EMBL/GenBank/DDBJ whole genome shotgun (WGS) entry which is preliminary data.</text>
</comment>
<dbReference type="EMBL" id="LAZR01040680">
    <property type="protein sequence ID" value="KKL13881.1"/>
    <property type="molecule type" value="Genomic_DNA"/>
</dbReference>
<dbReference type="AlphaFoldDB" id="A0A0F9D7V4"/>
<reference evidence="1" key="1">
    <citation type="journal article" date="2015" name="Nature">
        <title>Complex archaea that bridge the gap between prokaryotes and eukaryotes.</title>
        <authorList>
            <person name="Spang A."/>
            <person name="Saw J.H."/>
            <person name="Jorgensen S.L."/>
            <person name="Zaremba-Niedzwiedzka K."/>
            <person name="Martijn J."/>
            <person name="Lind A.E."/>
            <person name="van Eijk R."/>
            <person name="Schleper C."/>
            <person name="Guy L."/>
            <person name="Ettema T.J."/>
        </authorList>
    </citation>
    <scope>NUCLEOTIDE SEQUENCE</scope>
</reference>
<name>A0A0F9D7V4_9ZZZZ</name>
<organism evidence="1">
    <name type="scientific">marine sediment metagenome</name>
    <dbReference type="NCBI Taxonomy" id="412755"/>
    <lineage>
        <taxon>unclassified sequences</taxon>
        <taxon>metagenomes</taxon>
        <taxon>ecological metagenomes</taxon>
    </lineage>
</organism>
<proteinExistence type="predicted"/>
<sequence>MSTILLKKEVRRFLVNPVKPLLLVVLAITLIIPFGCTIDDPGFVITDSNSKIQIVDSDGDIVAIDPATRNLVILDQDHFQIHEGNSFSTWYEQEVSDTGDESIIAFKTSGTTKWVQIIMTVSASSSADAHIIEAPNIVDNTGAPLVVFNRDRNSATTSTIIDTSQNPDVTGQAMFFTEVTQGNVTGGTNIAHVHLQGGAGPKAVGGDSRGTEEWVLKQNTLYAFVVESLDMN</sequence>
<protein>
    <submittedName>
        <fullName evidence="1">Uncharacterized protein</fullName>
    </submittedName>
</protein>
<evidence type="ECO:0000313" key="1">
    <source>
        <dbReference type="EMBL" id="KKL13881.1"/>
    </source>
</evidence>
<accession>A0A0F9D7V4</accession>
<feature type="non-terminal residue" evidence="1">
    <location>
        <position position="232"/>
    </location>
</feature>
<gene>
    <name evidence="1" type="ORF">LCGC14_2521310</name>
</gene>